<dbReference type="STRING" id="1505087.AYJ54_37025"/>
<evidence type="ECO:0000313" key="2">
    <source>
        <dbReference type="EMBL" id="OAE96198.1"/>
    </source>
</evidence>
<accession>A0A176Y6T9</accession>
<protein>
    <submittedName>
        <fullName evidence="2">Uncharacterized protein</fullName>
    </submittedName>
</protein>
<dbReference type="Proteomes" id="UP000076959">
    <property type="component" value="Unassembled WGS sequence"/>
</dbReference>
<keyword evidence="3" id="KW-1185">Reference proteome</keyword>
<reference evidence="2 3" key="1">
    <citation type="submission" date="2016-03" db="EMBL/GenBank/DDBJ databases">
        <title>Draft Genome Sequence of the Strain BR 10245 (Bradyrhizobium sp.) isolated from nodules of Centrolobium paraense.</title>
        <authorList>
            <person name="Simoes-Araujo J.L.Sr."/>
            <person name="Barauna A.C."/>
            <person name="Silva K."/>
            <person name="Zilli J.E."/>
        </authorList>
    </citation>
    <scope>NUCLEOTIDE SEQUENCE [LARGE SCALE GENOMIC DNA]</scope>
    <source>
        <strain evidence="2 3">BR 10245</strain>
    </source>
</reference>
<evidence type="ECO:0000256" key="1">
    <source>
        <dbReference type="SAM" id="MobiDB-lite"/>
    </source>
</evidence>
<feature type="region of interest" description="Disordered" evidence="1">
    <location>
        <begin position="46"/>
        <end position="67"/>
    </location>
</feature>
<gene>
    <name evidence="2" type="ORF">AYJ54_37025</name>
</gene>
<evidence type="ECO:0000313" key="3">
    <source>
        <dbReference type="Proteomes" id="UP000076959"/>
    </source>
</evidence>
<comment type="caution">
    <text evidence="2">The sequence shown here is derived from an EMBL/GenBank/DDBJ whole genome shotgun (WGS) entry which is preliminary data.</text>
</comment>
<organism evidence="2 3">
    <name type="scientific">Bradyrhizobium centrolobii</name>
    <dbReference type="NCBI Taxonomy" id="1505087"/>
    <lineage>
        <taxon>Bacteria</taxon>
        <taxon>Pseudomonadati</taxon>
        <taxon>Pseudomonadota</taxon>
        <taxon>Alphaproteobacteria</taxon>
        <taxon>Hyphomicrobiales</taxon>
        <taxon>Nitrobacteraceae</taxon>
        <taxon>Bradyrhizobium</taxon>
    </lineage>
</organism>
<proteinExistence type="predicted"/>
<dbReference type="AlphaFoldDB" id="A0A176Y6T9"/>
<sequence>MQDRIYRIVEIFLHRTTGPYIRVKSSGQPNDRVASGFPQTADMAAAPALFSSGPKADITRGSPLGSQ</sequence>
<dbReference type="RefSeq" id="WP_136624399.1">
    <property type="nucleotide sequence ID" value="NZ_LUUB01000132.1"/>
</dbReference>
<name>A0A176Y6T9_9BRAD</name>
<dbReference type="EMBL" id="LUUB01000132">
    <property type="protein sequence ID" value="OAE96198.1"/>
    <property type="molecule type" value="Genomic_DNA"/>
</dbReference>